<keyword evidence="7" id="KW-0325">Glycoprotein</keyword>
<keyword evidence="2 8" id="KW-0812">Transmembrane</keyword>
<evidence type="ECO:0000256" key="1">
    <source>
        <dbReference type="ARBA" id="ARBA00004530"/>
    </source>
</evidence>
<keyword evidence="6 8" id="KW-0472">Membrane</keyword>
<organism evidence="11 12">
    <name type="scientific">Triplophysa tibetana</name>
    <dbReference type="NCBI Taxonomy" id="1572043"/>
    <lineage>
        <taxon>Eukaryota</taxon>
        <taxon>Metazoa</taxon>
        <taxon>Chordata</taxon>
        <taxon>Craniata</taxon>
        <taxon>Vertebrata</taxon>
        <taxon>Euteleostomi</taxon>
        <taxon>Actinopterygii</taxon>
        <taxon>Neopterygii</taxon>
        <taxon>Teleostei</taxon>
        <taxon>Ostariophysi</taxon>
        <taxon>Cypriniformes</taxon>
        <taxon>Nemacheilidae</taxon>
        <taxon>Triplophysa</taxon>
    </lineage>
</organism>
<dbReference type="PANTHER" id="PTHR11506:SF2">
    <property type="entry name" value="MACROSIALIN"/>
    <property type="match status" value="1"/>
</dbReference>
<dbReference type="InterPro" id="IPR002000">
    <property type="entry name" value="Lysosome-assoc_membr_glycop"/>
</dbReference>
<evidence type="ECO:0000256" key="8">
    <source>
        <dbReference type="PROSITE-ProRule" id="PRU00740"/>
    </source>
</evidence>
<reference evidence="11 12" key="1">
    <citation type="journal article" date="2019" name="Mol. Ecol. Resour.">
        <title>Chromosome-level genome assembly of Triplophysa tibetana, a fish adapted to the harsh high-altitude environment of the Tibetan Plateau.</title>
        <authorList>
            <person name="Yang X."/>
            <person name="Liu H."/>
            <person name="Ma Z."/>
            <person name="Zou Y."/>
            <person name="Zou M."/>
            <person name="Mao Y."/>
            <person name="Li X."/>
            <person name="Wang H."/>
            <person name="Chen T."/>
            <person name="Wang W."/>
            <person name="Yang R."/>
        </authorList>
    </citation>
    <scope>NUCLEOTIDE SEQUENCE [LARGE SCALE GENOMIC DNA]</scope>
    <source>
        <strain evidence="11">TTIB1903HZAU</strain>
        <tissue evidence="11">Muscle</tissue>
    </source>
</reference>
<dbReference type="GO" id="GO:0031902">
    <property type="term" value="C:late endosome membrane"/>
    <property type="evidence" value="ECO:0007669"/>
    <property type="project" value="TreeGrafter"/>
</dbReference>
<keyword evidence="5 9" id="KW-1133">Transmembrane helix</keyword>
<dbReference type="GO" id="GO:0005765">
    <property type="term" value="C:lysosomal membrane"/>
    <property type="evidence" value="ECO:0007669"/>
    <property type="project" value="UniProtKB-SubCell"/>
</dbReference>
<name>A0A5A9PN83_9TELE</name>
<dbReference type="PRINTS" id="PR00336">
    <property type="entry name" value="LYSASSOCTDMP"/>
</dbReference>
<keyword evidence="12" id="KW-1185">Reference proteome</keyword>
<dbReference type="PROSITE" id="PS51407">
    <property type="entry name" value="LAMP_3"/>
    <property type="match status" value="1"/>
</dbReference>
<protein>
    <recommendedName>
        <fullName evidence="10">Lysosome-associated membrane glycoprotein 2-like luminal domain-containing protein</fullName>
    </recommendedName>
</protein>
<dbReference type="Proteomes" id="UP000324632">
    <property type="component" value="Chromosome 3"/>
</dbReference>
<evidence type="ECO:0000256" key="6">
    <source>
        <dbReference type="ARBA" id="ARBA00023136"/>
    </source>
</evidence>
<keyword evidence="8" id="KW-0458">Lysosome</keyword>
<evidence type="ECO:0000256" key="7">
    <source>
        <dbReference type="ARBA" id="ARBA00023180"/>
    </source>
</evidence>
<feature type="domain" description="Lysosome-associated membrane glycoprotein 2-like luminal" evidence="10">
    <location>
        <begin position="16"/>
        <end position="68"/>
    </location>
</feature>
<dbReference type="EMBL" id="SOYY01000003">
    <property type="protein sequence ID" value="KAA0723032.1"/>
    <property type="molecule type" value="Genomic_DNA"/>
</dbReference>
<evidence type="ECO:0000313" key="11">
    <source>
        <dbReference type="EMBL" id="KAA0723032.1"/>
    </source>
</evidence>
<keyword evidence="4" id="KW-0967">Endosome</keyword>
<accession>A0A5A9PN83</accession>
<evidence type="ECO:0000256" key="3">
    <source>
        <dbReference type="ARBA" id="ARBA00022729"/>
    </source>
</evidence>
<dbReference type="AlphaFoldDB" id="A0A5A9PN83"/>
<comment type="similarity">
    <text evidence="8">Belongs to the LAMP family.</text>
</comment>
<comment type="caution">
    <text evidence="11">The sequence shown here is derived from an EMBL/GenBank/DDBJ whole genome shotgun (WGS) entry which is preliminary data.</text>
</comment>
<evidence type="ECO:0000256" key="9">
    <source>
        <dbReference type="SAM" id="Phobius"/>
    </source>
</evidence>
<evidence type="ECO:0000313" key="12">
    <source>
        <dbReference type="Proteomes" id="UP000324632"/>
    </source>
</evidence>
<sequence>MVYVETLEYKLDYAFIAGALRKYSGKNETLQLFAAAAGHSYSCKDVKVFMGQGVHLDFTKSRVQAYNIKNKNFGKTDLCKADQPDYRVPIAVAIILILLIVIVVIAYCVSRKRRTNGYQSL</sequence>
<dbReference type="PANTHER" id="PTHR11506">
    <property type="entry name" value="LYSOSOME-ASSOCIATED MEMBRANE GLYCOPROTEIN"/>
    <property type="match status" value="1"/>
</dbReference>
<comment type="subcellular location">
    <subcellularLocation>
        <location evidence="1">Endosome membrane</location>
        <topology evidence="1">Single-pass type I membrane protein</topology>
    </subcellularLocation>
    <subcellularLocation>
        <location evidence="8">Lysosome membrane</location>
        <topology evidence="8">Single-pass type I membrane protein</topology>
    </subcellularLocation>
</comment>
<feature type="transmembrane region" description="Helical" evidence="9">
    <location>
        <begin position="90"/>
        <end position="109"/>
    </location>
</feature>
<keyword evidence="3" id="KW-0732">Signal</keyword>
<gene>
    <name evidence="11" type="ORF">E1301_Tti005150</name>
</gene>
<evidence type="ECO:0000259" key="10">
    <source>
        <dbReference type="Pfam" id="PF01299"/>
    </source>
</evidence>
<evidence type="ECO:0000256" key="2">
    <source>
        <dbReference type="ARBA" id="ARBA00022692"/>
    </source>
</evidence>
<dbReference type="GO" id="GO:0072594">
    <property type="term" value="P:establishment of protein localization to organelle"/>
    <property type="evidence" value="ECO:0007669"/>
    <property type="project" value="TreeGrafter"/>
</dbReference>
<evidence type="ECO:0000256" key="4">
    <source>
        <dbReference type="ARBA" id="ARBA00022753"/>
    </source>
</evidence>
<dbReference type="InterPro" id="IPR048528">
    <property type="entry name" value="Lamp2-like_luminal"/>
</dbReference>
<proteinExistence type="inferred from homology"/>
<dbReference type="GO" id="GO:0005886">
    <property type="term" value="C:plasma membrane"/>
    <property type="evidence" value="ECO:0007669"/>
    <property type="project" value="TreeGrafter"/>
</dbReference>
<dbReference type="Gene3D" id="2.40.160.110">
    <property type="match status" value="1"/>
</dbReference>
<evidence type="ECO:0000256" key="5">
    <source>
        <dbReference type="ARBA" id="ARBA00022989"/>
    </source>
</evidence>
<comment type="caution">
    <text evidence="8">Lacks conserved residue(s) required for the propagation of feature annotation.</text>
</comment>
<dbReference type="Pfam" id="PF01299">
    <property type="entry name" value="Lamp2-like_luminal"/>
    <property type="match status" value="1"/>
</dbReference>